<dbReference type="SMART" id="SM00411">
    <property type="entry name" value="BHL"/>
    <property type="match status" value="1"/>
</dbReference>
<dbReference type="SUPFAM" id="SSF47729">
    <property type="entry name" value="IHF-like DNA-binding proteins"/>
    <property type="match status" value="1"/>
</dbReference>
<dbReference type="InterPro" id="IPR010992">
    <property type="entry name" value="IHF-like_DNA-bd_dom_sf"/>
</dbReference>
<dbReference type="Pfam" id="PF00216">
    <property type="entry name" value="Bac_DNA_binding"/>
    <property type="match status" value="1"/>
</dbReference>
<dbReference type="InterPro" id="IPR000119">
    <property type="entry name" value="Hist_DNA-bd"/>
</dbReference>
<dbReference type="EMBL" id="JAQSDF010000084">
    <property type="protein sequence ID" value="MDI1232424.1"/>
    <property type="molecule type" value="Genomic_DNA"/>
</dbReference>
<evidence type="ECO:0000256" key="2">
    <source>
        <dbReference type="ARBA" id="ARBA00023125"/>
    </source>
</evidence>
<dbReference type="GO" id="GO:0030527">
    <property type="term" value="F:structural constituent of chromatin"/>
    <property type="evidence" value="ECO:0007669"/>
    <property type="project" value="InterPro"/>
</dbReference>
<keyword evidence="5" id="KW-1185">Reference proteome</keyword>
<dbReference type="GO" id="GO:0005829">
    <property type="term" value="C:cytosol"/>
    <property type="evidence" value="ECO:0007669"/>
    <property type="project" value="TreeGrafter"/>
</dbReference>
<dbReference type="AlphaFoldDB" id="A0AA43Q666"/>
<dbReference type="NCBIfam" id="NF001222">
    <property type="entry name" value="PRK00199.1"/>
    <property type="match status" value="1"/>
</dbReference>
<dbReference type="InterPro" id="IPR020816">
    <property type="entry name" value="Histone-like_DNA-bd_CS"/>
</dbReference>
<comment type="caution">
    <text evidence="4">The sequence shown here is derived from an EMBL/GenBank/DDBJ whole genome shotgun (WGS) entry which is preliminary data.</text>
</comment>
<dbReference type="PANTHER" id="PTHR33175:SF5">
    <property type="entry name" value="INTEGRATION HOST FACTOR SUBUNIT BETA"/>
    <property type="match status" value="1"/>
</dbReference>
<dbReference type="PANTHER" id="PTHR33175">
    <property type="entry name" value="DNA-BINDING PROTEIN HU"/>
    <property type="match status" value="1"/>
</dbReference>
<dbReference type="Proteomes" id="UP001160519">
    <property type="component" value="Unassembled WGS sequence"/>
</dbReference>
<dbReference type="Gene3D" id="4.10.520.10">
    <property type="entry name" value="IHF-like DNA-binding proteins"/>
    <property type="match status" value="1"/>
</dbReference>
<reference evidence="4" key="1">
    <citation type="submission" date="2023-01" db="EMBL/GenBank/DDBJ databases">
        <title>Biogeochemical cycle of methane in antarctic sediments.</title>
        <authorList>
            <person name="Roldan D.M."/>
            <person name="Menes R.J."/>
        </authorList>
    </citation>
    <scope>NUCLEOTIDE SEQUENCE [LARGE SCALE GENOMIC DNA]</scope>
    <source>
        <strain evidence="4">K-2018 MAG008</strain>
    </source>
</reference>
<evidence type="ECO:0000256" key="1">
    <source>
        <dbReference type="ARBA" id="ARBA00010529"/>
    </source>
</evidence>
<proteinExistence type="inferred from homology"/>
<dbReference type="GO" id="GO:0003677">
    <property type="term" value="F:DNA binding"/>
    <property type="evidence" value="ECO:0007669"/>
    <property type="project" value="UniProtKB-KW"/>
</dbReference>
<accession>A0AA43Q666</accession>
<dbReference type="PROSITE" id="PS00045">
    <property type="entry name" value="HISTONE_LIKE"/>
    <property type="match status" value="1"/>
</dbReference>
<evidence type="ECO:0000313" key="5">
    <source>
        <dbReference type="Proteomes" id="UP001160519"/>
    </source>
</evidence>
<protein>
    <submittedName>
        <fullName evidence="4">Integration host factor subunit beta</fullName>
    </submittedName>
</protein>
<dbReference type="CDD" id="cd13836">
    <property type="entry name" value="IHF_B"/>
    <property type="match status" value="1"/>
</dbReference>
<name>A0AA43Q666_9GAMM</name>
<dbReference type="PRINTS" id="PR01727">
    <property type="entry name" value="DNABINDINGHU"/>
</dbReference>
<sequence>MVKSELMRALNEKLPELQARDVELALNCILGQMADALASGERIEIRGFGAFCIRHRAPRLGRNPKTGEAVNLPAKVVIHFKPGIEMKARVDAAHDKCRITE</sequence>
<comment type="similarity">
    <text evidence="1 3">Belongs to the bacterial histone-like protein family.</text>
</comment>
<gene>
    <name evidence="4" type="ORF">PSU93_14895</name>
</gene>
<keyword evidence="2" id="KW-0238">DNA-binding</keyword>
<evidence type="ECO:0000313" key="4">
    <source>
        <dbReference type="EMBL" id="MDI1232424.1"/>
    </source>
</evidence>
<organism evidence="4 5">
    <name type="scientific">Candidatus Methylobacter titanis</name>
    <dbReference type="NCBI Taxonomy" id="3053457"/>
    <lineage>
        <taxon>Bacteria</taxon>
        <taxon>Pseudomonadati</taxon>
        <taxon>Pseudomonadota</taxon>
        <taxon>Gammaproteobacteria</taxon>
        <taxon>Methylococcales</taxon>
        <taxon>Methylococcaceae</taxon>
        <taxon>Methylobacter</taxon>
    </lineage>
</organism>
<evidence type="ECO:0000256" key="3">
    <source>
        <dbReference type="RuleBase" id="RU003939"/>
    </source>
</evidence>